<evidence type="ECO:0000259" key="1">
    <source>
        <dbReference type="PROSITE" id="PS50042"/>
    </source>
</evidence>
<dbReference type="SUPFAM" id="SSF51206">
    <property type="entry name" value="cAMP-binding domain-like"/>
    <property type="match status" value="1"/>
</dbReference>
<keyword evidence="2" id="KW-0418">Kinase</keyword>
<name>A0A1I2LDS1_9FLAO</name>
<sequence length="191" mass="22345">MLAEIIKSIRKFTDLSEQEISEFTEISKIENFDPKSHFIRAGQIPVKFGIVVTGLFRYVYISQEGKEFTKVFMPEGSFISSYSAMISKTTSHFFIEALEESEVLIISYNNWQKLKAQNPRWNLLLVKLLEKGYSVKEKREREFLLLDAESRYRIFLEEYPDLEKRVKQHMIASYLGITPIALSRIRKNMGA</sequence>
<organism evidence="2 3">
    <name type="scientific">Salegentibacter agarivorans</name>
    <dbReference type="NCBI Taxonomy" id="345907"/>
    <lineage>
        <taxon>Bacteria</taxon>
        <taxon>Pseudomonadati</taxon>
        <taxon>Bacteroidota</taxon>
        <taxon>Flavobacteriia</taxon>
        <taxon>Flavobacteriales</taxon>
        <taxon>Flavobacteriaceae</taxon>
        <taxon>Salegentibacter</taxon>
    </lineage>
</organism>
<keyword evidence="2" id="KW-0808">Transferase</keyword>
<proteinExistence type="predicted"/>
<evidence type="ECO:0000313" key="2">
    <source>
        <dbReference type="EMBL" id="SFF77434.1"/>
    </source>
</evidence>
<dbReference type="AlphaFoldDB" id="A0A1I2LDS1"/>
<dbReference type="InterPro" id="IPR018490">
    <property type="entry name" value="cNMP-bd_dom_sf"/>
</dbReference>
<dbReference type="Pfam" id="PF00027">
    <property type="entry name" value="cNMP_binding"/>
    <property type="match status" value="1"/>
</dbReference>
<protein>
    <submittedName>
        <fullName evidence="2">cAMP-binding domain of CRP or a regulatory subunit of cAMP-dependent protein kinases</fullName>
    </submittedName>
</protein>
<dbReference type="GO" id="GO:0016301">
    <property type="term" value="F:kinase activity"/>
    <property type="evidence" value="ECO:0007669"/>
    <property type="project" value="UniProtKB-KW"/>
</dbReference>
<dbReference type="Proteomes" id="UP000199116">
    <property type="component" value="Unassembled WGS sequence"/>
</dbReference>
<accession>A0A1I2LDS1</accession>
<gene>
    <name evidence="2" type="ORF">SAMN04488033_108107</name>
</gene>
<dbReference type="Gene3D" id="2.60.120.10">
    <property type="entry name" value="Jelly Rolls"/>
    <property type="match status" value="1"/>
</dbReference>
<dbReference type="InterPro" id="IPR014710">
    <property type="entry name" value="RmlC-like_jellyroll"/>
</dbReference>
<keyword evidence="3" id="KW-1185">Reference proteome</keyword>
<dbReference type="PROSITE" id="PS50042">
    <property type="entry name" value="CNMP_BINDING_3"/>
    <property type="match status" value="1"/>
</dbReference>
<feature type="domain" description="Cyclic nucleotide-binding" evidence="1">
    <location>
        <begin position="11"/>
        <end position="114"/>
    </location>
</feature>
<dbReference type="RefSeq" id="WP_093304153.1">
    <property type="nucleotide sequence ID" value="NZ_FOOH01000008.1"/>
</dbReference>
<evidence type="ECO:0000313" key="3">
    <source>
        <dbReference type="Proteomes" id="UP000199116"/>
    </source>
</evidence>
<dbReference type="EMBL" id="FOOH01000008">
    <property type="protein sequence ID" value="SFF77434.1"/>
    <property type="molecule type" value="Genomic_DNA"/>
</dbReference>
<dbReference type="InterPro" id="IPR000595">
    <property type="entry name" value="cNMP-bd_dom"/>
</dbReference>
<reference evidence="3" key="1">
    <citation type="submission" date="2016-10" db="EMBL/GenBank/DDBJ databases">
        <authorList>
            <person name="Varghese N."/>
            <person name="Submissions S."/>
        </authorList>
    </citation>
    <scope>NUCLEOTIDE SEQUENCE [LARGE SCALE GENOMIC DNA]</scope>
    <source>
        <strain evidence="3">DSM 23515</strain>
    </source>
</reference>
<dbReference type="CDD" id="cd00038">
    <property type="entry name" value="CAP_ED"/>
    <property type="match status" value="1"/>
</dbReference>